<accession>G5AZ03</accession>
<feature type="non-terminal residue" evidence="1">
    <location>
        <position position="84"/>
    </location>
</feature>
<gene>
    <name evidence="1" type="ORF">GW7_16440</name>
</gene>
<protein>
    <submittedName>
        <fullName evidence="1">Uncharacterized protein</fullName>
    </submittedName>
</protein>
<reference evidence="1 2" key="1">
    <citation type="journal article" date="2011" name="Nature">
        <title>Genome sequencing reveals insights into physiology and longevity of the naked mole rat.</title>
        <authorList>
            <person name="Kim E.B."/>
            <person name="Fang X."/>
            <person name="Fushan A.A."/>
            <person name="Huang Z."/>
            <person name="Lobanov A.V."/>
            <person name="Han L."/>
            <person name="Marino S.M."/>
            <person name="Sun X."/>
            <person name="Turanov A.A."/>
            <person name="Yang P."/>
            <person name="Yim S.H."/>
            <person name="Zhao X."/>
            <person name="Kasaikina M.V."/>
            <person name="Stoletzki N."/>
            <person name="Peng C."/>
            <person name="Polak P."/>
            <person name="Xiong Z."/>
            <person name="Kiezun A."/>
            <person name="Zhu Y."/>
            <person name="Chen Y."/>
            <person name="Kryukov G.V."/>
            <person name="Zhang Q."/>
            <person name="Peshkin L."/>
            <person name="Yang L."/>
            <person name="Bronson R.T."/>
            <person name="Buffenstein R."/>
            <person name="Wang B."/>
            <person name="Han C."/>
            <person name="Li Q."/>
            <person name="Chen L."/>
            <person name="Zhao W."/>
            <person name="Sunyaev S.R."/>
            <person name="Park T.J."/>
            <person name="Zhang G."/>
            <person name="Wang J."/>
            <person name="Gladyshev V.N."/>
        </authorList>
    </citation>
    <scope>NUCLEOTIDE SEQUENCE [LARGE SCALE GENOMIC DNA]</scope>
</reference>
<name>G5AZ03_HETGA</name>
<dbReference type="Proteomes" id="UP000006813">
    <property type="component" value="Unassembled WGS sequence"/>
</dbReference>
<dbReference type="InParanoid" id="G5AZ03"/>
<dbReference type="EMBL" id="JH167583">
    <property type="protein sequence ID" value="EHB02264.1"/>
    <property type="molecule type" value="Genomic_DNA"/>
</dbReference>
<dbReference type="AlphaFoldDB" id="G5AZ03"/>
<evidence type="ECO:0000313" key="2">
    <source>
        <dbReference type="Proteomes" id="UP000006813"/>
    </source>
</evidence>
<sequence>RWSKLGSSSKPSCLGLPECWDYRHAPPCPAHFSFLRFLTQAEEQWVLCAPAFSPSAAPPASASQDAGITGMYHHGKLSLIFLFR</sequence>
<organism evidence="1 2">
    <name type="scientific">Heterocephalus glaber</name>
    <name type="common">Naked mole rat</name>
    <dbReference type="NCBI Taxonomy" id="10181"/>
    <lineage>
        <taxon>Eukaryota</taxon>
        <taxon>Metazoa</taxon>
        <taxon>Chordata</taxon>
        <taxon>Craniata</taxon>
        <taxon>Vertebrata</taxon>
        <taxon>Euteleostomi</taxon>
        <taxon>Mammalia</taxon>
        <taxon>Eutheria</taxon>
        <taxon>Euarchontoglires</taxon>
        <taxon>Glires</taxon>
        <taxon>Rodentia</taxon>
        <taxon>Hystricomorpha</taxon>
        <taxon>Bathyergidae</taxon>
        <taxon>Heterocephalus</taxon>
    </lineage>
</organism>
<evidence type="ECO:0000313" key="1">
    <source>
        <dbReference type="EMBL" id="EHB02264.1"/>
    </source>
</evidence>
<proteinExistence type="predicted"/>
<feature type="non-terminal residue" evidence="1">
    <location>
        <position position="1"/>
    </location>
</feature>